<evidence type="ECO:0000259" key="3">
    <source>
        <dbReference type="Pfam" id="PF13649"/>
    </source>
</evidence>
<dbReference type="Gene3D" id="3.40.50.150">
    <property type="entry name" value="Vaccinia Virus protein VP39"/>
    <property type="match status" value="1"/>
</dbReference>
<gene>
    <name evidence="4" type="ORF">ER308_10300</name>
</gene>
<dbReference type="CDD" id="cd02440">
    <property type="entry name" value="AdoMet_MTases"/>
    <property type="match status" value="1"/>
</dbReference>
<dbReference type="Proteomes" id="UP000291469">
    <property type="component" value="Chromosome"/>
</dbReference>
<sequence length="211" mass="23261">MDRRKAIVGRGYDALADAYREWSTRIVGDPRERLLDELACRLATGAQVVDLGCNDGLPWTRRLAERFEVVGVDIAPGQIAQARRNVPNAHFIAGDLAAVELPREEFDAVVALYTLHHLPREEEGDALRRMAGWLRPGGRLLASFGAGQVDDEGEWLGVPMVFSSHDVATNRARVAGAGLDVTREEIVTIEEPQGVATFQWILGRRPQASRV</sequence>
<protein>
    <submittedName>
        <fullName evidence="4">Class I SAM-dependent methyltransferase</fullName>
    </submittedName>
</protein>
<evidence type="ECO:0000313" key="5">
    <source>
        <dbReference type="Proteomes" id="UP000291469"/>
    </source>
</evidence>
<keyword evidence="5" id="KW-1185">Reference proteome</keyword>
<organism evidence="4 5">
    <name type="scientific">Egibacter rhizosphaerae</name>
    <dbReference type="NCBI Taxonomy" id="1670831"/>
    <lineage>
        <taxon>Bacteria</taxon>
        <taxon>Bacillati</taxon>
        <taxon>Actinomycetota</taxon>
        <taxon>Nitriliruptoria</taxon>
        <taxon>Egibacterales</taxon>
        <taxon>Egibacteraceae</taxon>
        <taxon>Egibacter</taxon>
    </lineage>
</organism>
<dbReference type="PANTHER" id="PTHR43861">
    <property type="entry name" value="TRANS-ACONITATE 2-METHYLTRANSFERASE-RELATED"/>
    <property type="match status" value="1"/>
</dbReference>
<proteinExistence type="predicted"/>
<dbReference type="PANTHER" id="PTHR43861:SF1">
    <property type="entry name" value="TRANS-ACONITATE 2-METHYLTRANSFERASE"/>
    <property type="match status" value="1"/>
</dbReference>
<accession>A0A411YLD3</accession>
<name>A0A411YLD3_9ACTN</name>
<reference evidence="4 5" key="1">
    <citation type="submission" date="2019-01" db="EMBL/GenBank/DDBJ databases">
        <title>Egibacter rhizosphaerae EGI 80759T.</title>
        <authorList>
            <person name="Chen D.-D."/>
            <person name="Tian Y."/>
            <person name="Jiao J.-Y."/>
            <person name="Zhang X.-T."/>
            <person name="Zhang Y.-G."/>
            <person name="Zhang Y."/>
            <person name="Xiao M."/>
            <person name="Shu W.-S."/>
            <person name="Li W.-J."/>
        </authorList>
    </citation>
    <scope>NUCLEOTIDE SEQUENCE [LARGE SCALE GENOMIC DNA]</scope>
    <source>
        <strain evidence="4 5">EGI 80759</strain>
    </source>
</reference>
<dbReference type="OrthoDB" id="8385759at2"/>
<dbReference type="GO" id="GO:0008168">
    <property type="term" value="F:methyltransferase activity"/>
    <property type="evidence" value="ECO:0007669"/>
    <property type="project" value="UniProtKB-KW"/>
</dbReference>
<dbReference type="EMBL" id="CP036402">
    <property type="protein sequence ID" value="QBI21993.1"/>
    <property type="molecule type" value="Genomic_DNA"/>
</dbReference>
<feature type="domain" description="Methyltransferase" evidence="3">
    <location>
        <begin position="48"/>
        <end position="138"/>
    </location>
</feature>
<dbReference type="InterPro" id="IPR029063">
    <property type="entry name" value="SAM-dependent_MTases_sf"/>
</dbReference>
<dbReference type="GO" id="GO:0032259">
    <property type="term" value="P:methylation"/>
    <property type="evidence" value="ECO:0007669"/>
    <property type="project" value="UniProtKB-KW"/>
</dbReference>
<dbReference type="AlphaFoldDB" id="A0A411YLD3"/>
<evidence type="ECO:0000313" key="4">
    <source>
        <dbReference type="EMBL" id="QBI21993.1"/>
    </source>
</evidence>
<dbReference type="KEGG" id="erz:ER308_10300"/>
<dbReference type="Pfam" id="PF13649">
    <property type="entry name" value="Methyltransf_25"/>
    <property type="match status" value="1"/>
</dbReference>
<dbReference type="RefSeq" id="WP_131156982.1">
    <property type="nucleotide sequence ID" value="NZ_CP036402.1"/>
</dbReference>
<keyword evidence="1 4" id="KW-0489">Methyltransferase</keyword>
<evidence type="ECO:0000256" key="1">
    <source>
        <dbReference type="ARBA" id="ARBA00022603"/>
    </source>
</evidence>
<dbReference type="InterPro" id="IPR041698">
    <property type="entry name" value="Methyltransf_25"/>
</dbReference>
<keyword evidence="2 4" id="KW-0808">Transferase</keyword>
<dbReference type="SUPFAM" id="SSF53335">
    <property type="entry name" value="S-adenosyl-L-methionine-dependent methyltransferases"/>
    <property type="match status" value="1"/>
</dbReference>
<evidence type="ECO:0000256" key="2">
    <source>
        <dbReference type="ARBA" id="ARBA00022679"/>
    </source>
</evidence>